<dbReference type="GO" id="GO:0005737">
    <property type="term" value="C:cytoplasm"/>
    <property type="evidence" value="ECO:0007669"/>
    <property type="project" value="TreeGrafter"/>
</dbReference>
<dbReference type="InterPro" id="IPR036322">
    <property type="entry name" value="WD40_repeat_dom_sf"/>
</dbReference>
<organism evidence="5 6">
    <name type="scientific">Wickerhamomyces pijperi</name>
    <name type="common">Yeast</name>
    <name type="synonym">Pichia pijperi</name>
    <dbReference type="NCBI Taxonomy" id="599730"/>
    <lineage>
        <taxon>Eukaryota</taxon>
        <taxon>Fungi</taxon>
        <taxon>Dikarya</taxon>
        <taxon>Ascomycota</taxon>
        <taxon>Saccharomycotina</taxon>
        <taxon>Saccharomycetes</taxon>
        <taxon>Phaffomycetales</taxon>
        <taxon>Wickerhamomycetaceae</taxon>
        <taxon>Wickerhamomyces</taxon>
    </lineage>
</organism>
<dbReference type="Proteomes" id="UP000774326">
    <property type="component" value="Unassembled WGS sequence"/>
</dbReference>
<sequence length="962" mass="104125">MSFFRRGKTNLKSTVTNAIKSTPDLSQGLNSKSFKVSEITKYGLNGTATTSSFDPIQSLLAIGTNNGSVHIFASGEMTHEFKPTNSTSNNTIITNLRFIKGVYLIATDSNSQISVYSLLQMKLLSQTSAPGAITCIETDPSQDWLWVGLQSGLIVCYDVDQGLMLVKYRIESQQRLNMPNVKTPEVRDIQWSTRDIGVLLITYSNLAVTYSLADQSIRNKFHYEVPADSPGGDGLSSGRARYPKFIKCQYHPNSLNMVSLHDDNSLVFWDTVTGTLIQARTISDININRPSSQGSLNANASGINLPILDIKWCCDANPESTSLLIVGGGEVVNTITLLQFGHTPKYSLSSYEYMSGHYAHPKRQQTVQLQSSGKAMVSSLLLFTQTSPYFSSNHNPNLLMVWFTSGSFQILRFPSLQTLKNHANVLPQSLLWCGVHDSTTVEVQRNSWLGMVSKDTRRICVLKGGIKDQSSLHLNQGKELRTGVVVSSAEDGLVALYDGSKAELEDSCALAVNVNDTLGTKDVGVVMASYASGLADLAVGTTEGDLILYRYAVNPNYDADNVSGLSAQLQSLNLNTNQSVIDLRSRCPRDVKEGLLPMHLIRPTMVQPLAGQSTKTITALSNSNVHFLAVGYSNGDVLIIDRRGPAVIYHDSVIGNSVAGSSHVTSLKFSIMSFGDDTYSSVLLFAGTDKGEVFVYKVIPESNTGRFKGQLIDVMNNSLVFKNESIIGLHPIKSESGTPCVATTFDFGQLSSGVLIKGLLVVQTQSGLAIYEPGKGKALSCSKSFKGHSQIITSGVTVVGLSDPGKVSVKGYAACVTAVCNDGMVRFFSLPDLKEITGLNTGYQTSNDSQFAGKSSVLASGDVLIRTSEHSSVLISVVASQHRSSSTITDKFFVESRHIPSRPVLSGTQWFKGETVITSSQLESLLRSPSSSTSQRRESTKTAESQISASIINHNLLPFTVP</sequence>
<protein>
    <recommendedName>
        <fullName evidence="4">Lethal giant larvae (Lgl)-like C-terminal domain-containing protein</fullName>
    </recommendedName>
</protein>
<evidence type="ECO:0000313" key="5">
    <source>
        <dbReference type="EMBL" id="KAH3687112.1"/>
    </source>
</evidence>
<feature type="region of interest" description="Disordered" evidence="3">
    <location>
        <begin position="924"/>
        <end position="945"/>
    </location>
</feature>
<dbReference type="Pfam" id="PF08596">
    <property type="entry name" value="Lgl_C"/>
    <property type="match status" value="1"/>
</dbReference>
<dbReference type="GO" id="GO:0005886">
    <property type="term" value="C:plasma membrane"/>
    <property type="evidence" value="ECO:0007669"/>
    <property type="project" value="TreeGrafter"/>
</dbReference>
<evidence type="ECO:0000259" key="4">
    <source>
        <dbReference type="Pfam" id="PF08596"/>
    </source>
</evidence>
<dbReference type="InterPro" id="IPR001680">
    <property type="entry name" value="WD40_rpt"/>
</dbReference>
<gene>
    <name evidence="5" type="ORF">WICPIJ_001893</name>
</gene>
<reference evidence="5" key="2">
    <citation type="submission" date="2021-01" db="EMBL/GenBank/DDBJ databases">
        <authorList>
            <person name="Schikora-Tamarit M.A."/>
        </authorList>
    </citation>
    <scope>NUCLEOTIDE SEQUENCE</scope>
    <source>
        <strain evidence="5">CBS2887</strain>
    </source>
</reference>
<dbReference type="PANTHER" id="PTHR10241">
    <property type="entry name" value="LETHAL 2 GIANT LARVAE PROTEIN"/>
    <property type="match status" value="1"/>
</dbReference>
<keyword evidence="2" id="KW-0268">Exocytosis</keyword>
<dbReference type="Gene3D" id="2.130.10.10">
    <property type="entry name" value="YVTN repeat-like/Quinoprotein amine dehydrogenase"/>
    <property type="match status" value="2"/>
</dbReference>
<dbReference type="GO" id="GO:0006887">
    <property type="term" value="P:exocytosis"/>
    <property type="evidence" value="ECO:0007669"/>
    <property type="project" value="UniProtKB-KW"/>
</dbReference>
<evidence type="ECO:0000313" key="6">
    <source>
        <dbReference type="Proteomes" id="UP000774326"/>
    </source>
</evidence>
<dbReference type="EMBL" id="JAEUBG010000981">
    <property type="protein sequence ID" value="KAH3687112.1"/>
    <property type="molecule type" value="Genomic_DNA"/>
</dbReference>
<dbReference type="GO" id="GO:0045159">
    <property type="term" value="F:myosin II binding"/>
    <property type="evidence" value="ECO:0007669"/>
    <property type="project" value="TreeGrafter"/>
</dbReference>
<dbReference type="SUPFAM" id="SSF50978">
    <property type="entry name" value="WD40 repeat-like"/>
    <property type="match status" value="2"/>
</dbReference>
<evidence type="ECO:0000256" key="2">
    <source>
        <dbReference type="ARBA" id="ARBA00022483"/>
    </source>
</evidence>
<dbReference type="InterPro" id="IPR013905">
    <property type="entry name" value="Lgl_C_dom"/>
</dbReference>
<dbReference type="AlphaFoldDB" id="A0A9P8QAR2"/>
<feature type="non-terminal residue" evidence="5">
    <location>
        <position position="962"/>
    </location>
</feature>
<keyword evidence="6" id="KW-1185">Reference proteome</keyword>
<dbReference type="GO" id="GO:0019905">
    <property type="term" value="F:syntaxin binding"/>
    <property type="evidence" value="ECO:0007669"/>
    <property type="project" value="TreeGrafter"/>
</dbReference>
<evidence type="ECO:0000256" key="1">
    <source>
        <dbReference type="ARBA" id="ARBA00008070"/>
    </source>
</evidence>
<reference evidence="5" key="1">
    <citation type="journal article" date="2021" name="Open Biol.">
        <title>Shared evolutionary footprints suggest mitochondrial oxidative damage underlies multiple complex I losses in fungi.</title>
        <authorList>
            <person name="Schikora-Tamarit M.A."/>
            <person name="Marcet-Houben M."/>
            <person name="Nosek J."/>
            <person name="Gabaldon T."/>
        </authorList>
    </citation>
    <scope>NUCLEOTIDE SEQUENCE</scope>
    <source>
        <strain evidence="5">CBS2887</strain>
    </source>
</reference>
<feature type="compositionally biased region" description="Low complexity" evidence="3">
    <location>
        <begin position="924"/>
        <end position="934"/>
    </location>
</feature>
<comment type="similarity">
    <text evidence="1">Belongs to the WD repeat L(2)GL family.</text>
</comment>
<accession>A0A9P8QAR2</accession>
<feature type="domain" description="Lethal giant larvae (Lgl)-like C-terminal" evidence="4">
    <location>
        <begin position="523"/>
        <end position="926"/>
    </location>
</feature>
<dbReference type="GO" id="GO:0005096">
    <property type="term" value="F:GTPase activator activity"/>
    <property type="evidence" value="ECO:0007669"/>
    <property type="project" value="TreeGrafter"/>
</dbReference>
<proteinExistence type="inferred from homology"/>
<name>A0A9P8QAR2_WICPI</name>
<dbReference type="PANTHER" id="PTHR10241:SF25">
    <property type="entry name" value="TOMOSYN, ISOFORM C"/>
    <property type="match status" value="1"/>
</dbReference>
<evidence type="ECO:0000256" key="3">
    <source>
        <dbReference type="SAM" id="MobiDB-lite"/>
    </source>
</evidence>
<dbReference type="OrthoDB" id="19944at2759"/>
<comment type="caution">
    <text evidence="5">The sequence shown here is derived from an EMBL/GenBank/DDBJ whole genome shotgun (WGS) entry which is preliminary data.</text>
</comment>
<dbReference type="InterPro" id="IPR015943">
    <property type="entry name" value="WD40/YVTN_repeat-like_dom_sf"/>
</dbReference>
<dbReference type="SMART" id="SM00320">
    <property type="entry name" value="WD40"/>
    <property type="match status" value="8"/>
</dbReference>
<dbReference type="GO" id="GO:0006893">
    <property type="term" value="P:Golgi to plasma membrane transport"/>
    <property type="evidence" value="ECO:0007669"/>
    <property type="project" value="TreeGrafter"/>
</dbReference>